<sequence>MRVSQRRDDGQSLPELLVSMMILGMIIAAVATLAIGFQRTVVQNITRQDQVDVARASVDRLSKTLRTAVKPNKLSSCTTTACDIDAFVIANTYSMQFYANLDNSSGAVRGPSRISYSVATSGPDAGVLVEKVQRPDTATPAAGAGFTYCNAEASGATAACRSRLQVRRLATDVRTSGGTPLFQYYRDDGSAMTVPSSGLTAADMGEVLSVEVTLRVRDNAQTSTGTTTYIQRILLPNSLAVLRPESDTP</sequence>
<name>A0ABX1JVQ1_9CELL</name>
<evidence type="ECO:0008006" key="4">
    <source>
        <dbReference type="Google" id="ProtNLM"/>
    </source>
</evidence>
<dbReference type="RefSeq" id="WP_168677153.1">
    <property type="nucleotide sequence ID" value="NZ_JAAXOY010000022.1"/>
</dbReference>
<dbReference type="Proteomes" id="UP000777774">
    <property type="component" value="Unassembled WGS sequence"/>
</dbReference>
<keyword evidence="1" id="KW-0812">Transmembrane</keyword>
<keyword evidence="3" id="KW-1185">Reference proteome</keyword>
<organism evidence="2 3">
    <name type="scientific">Cellulomonas septica</name>
    <dbReference type="NCBI Taxonomy" id="285080"/>
    <lineage>
        <taxon>Bacteria</taxon>
        <taxon>Bacillati</taxon>
        <taxon>Actinomycetota</taxon>
        <taxon>Actinomycetes</taxon>
        <taxon>Micrococcales</taxon>
        <taxon>Cellulomonadaceae</taxon>
        <taxon>Cellulomonas</taxon>
    </lineage>
</organism>
<accession>A0ABX1JVQ1</accession>
<evidence type="ECO:0000256" key="1">
    <source>
        <dbReference type="SAM" id="Phobius"/>
    </source>
</evidence>
<keyword evidence="1" id="KW-0472">Membrane</keyword>
<comment type="caution">
    <text evidence="2">The sequence shown here is derived from an EMBL/GenBank/DDBJ whole genome shotgun (WGS) entry which is preliminary data.</text>
</comment>
<dbReference type="EMBL" id="JAAXOY010000022">
    <property type="protein sequence ID" value="NKY38399.1"/>
    <property type="molecule type" value="Genomic_DNA"/>
</dbReference>
<proteinExistence type="predicted"/>
<evidence type="ECO:0000313" key="3">
    <source>
        <dbReference type="Proteomes" id="UP000777774"/>
    </source>
</evidence>
<reference evidence="2 3" key="1">
    <citation type="submission" date="2020-04" db="EMBL/GenBank/DDBJ databases">
        <title>MicrobeNet Type strains.</title>
        <authorList>
            <person name="Nicholson A.C."/>
        </authorList>
    </citation>
    <scope>NUCLEOTIDE SEQUENCE [LARGE SCALE GENOMIC DNA]</scope>
    <source>
        <strain evidence="2 3">ATCC BAA-787</strain>
    </source>
</reference>
<protein>
    <recommendedName>
        <fullName evidence="4">Prepilin-type N-terminal cleavage/methylation domain-containing protein</fullName>
    </recommendedName>
</protein>
<gene>
    <name evidence="2" type="ORF">HGA02_02330</name>
</gene>
<evidence type="ECO:0000313" key="2">
    <source>
        <dbReference type="EMBL" id="NKY38399.1"/>
    </source>
</evidence>
<feature type="transmembrane region" description="Helical" evidence="1">
    <location>
        <begin position="16"/>
        <end position="37"/>
    </location>
</feature>
<keyword evidence="1" id="KW-1133">Transmembrane helix</keyword>